<accession>A0A078MGT8</accession>
<feature type="domain" description="Capsule synthesis protein CapA" evidence="2">
    <location>
        <begin position="61"/>
        <end position="297"/>
    </location>
</feature>
<evidence type="ECO:0000313" key="3">
    <source>
        <dbReference type="EMBL" id="CEA03901.1"/>
    </source>
</evidence>
<evidence type="ECO:0000259" key="2">
    <source>
        <dbReference type="SMART" id="SM00854"/>
    </source>
</evidence>
<dbReference type="Pfam" id="PF09587">
    <property type="entry name" value="PGA_cap"/>
    <property type="match status" value="1"/>
</dbReference>
<evidence type="ECO:0000256" key="1">
    <source>
        <dbReference type="ARBA" id="ARBA00005662"/>
    </source>
</evidence>
<dbReference type="EMBL" id="LN483075">
    <property type="protein sequence ID" value="CEA03901.1"/>
    <property type="molecule type" value="Genomic_DNA"/>
</dbReference>
<dbReference type="InterPro" id="IPR052169">
    <property type="entry name" value="CW_Biosynth-Accessory"/>
</dbReference>
<dbReference type="InterPro" id="IPR029052">
    <property type="entry name" value="Metallo-depent_PP-like"/>
</dbReference>
<dbReference type="HOGENOM" id="CLU_038823_0_2_9"/>
<gene>
    <name evidence="3" type="primary">capA</name>
    <name evidence="3" type="ORF">BN1050_01732</name>
</gene>
<protein>
    <submittedName>
        <fullName evidence="3">Capsule biosynthesis protein CapA</fullName>
    </submittedName>
</protein>
<dbReference type="Gene3D" id="3.60.21.10">
    <property type="match status" value="1"/>
</dbReference>
<dbReference type="SMART" id="SM00854">
    <property type="entry name" value="PGA_cap"/>
    <property type="match status" value="1"/>
</dbReference>
<dbReference type="SUPFAM" id="SSF56300">
    <property type="entry name" value="Metallo-dependent phosphatases"/>
    <property type="match status" value="1"/>
</dbReference>
<dbReference type="PANTHER" id="PTHR33393:SF12">
    <property type="entry name" value="CAPSULE BIOSYNTHESIS PROTEIN CAPA"/>
    <property type="match status" value="1"/>
</dbReference>
<name>A0A078MGT8_9BACL</name>
<dbReference type="CDD" id="cd07381">
    <property type="entry name" value="MPP_CapA"/>
    <property type="match status" value="1"/>
</dbReference>
<proteinExistence type="inferred from homology"/>
<reference evidence="3" key="1">
    <citation type="submission" date="2014-07" db="EMBL/GenBank/DDBJ databases">
        <authorList>
            <person name="Urmite Genomes Urmite Genomes"/>
        </authorList>
    </citation>
    <scope>NUCLEOTIDE SEQUENCE</scope>
    <source>
        <strain evidence="3">13S34_air</strain>
    </source>
</reference>
<dbReference type="PANTHER" id="PTHR33393">
    <property type="entry name" value="POLYGLUTAMINE SYNTHESIS ACCESSORY PROTEIN RV0574C-RELATED"/>
    <property type="match status" value="1"/>
</dbReference>
<dbReference type="PATRIC" id="fig|1461583.4.peg.1660"/>
<organism evidence="3">
    <name type="scientific">Metalysinibacillus saudimassiliensis</name>
    <dbReference type="NCBI Taxonomy" id="1461583"/>
    <lineage>
        <taxon>Bacteria</taxon>
        <taxon>Bacillati</taxon>
        <taxon>Bacillota</taxon>
        <taxon>Bacilli</taxon>
        <taxon>Bacillales</taxon>
        <taxon>Caryophanaceae</taxon>
        <taxon>Metalysinibacillus</taxon>
    </lineage>
</organism>
<dbReference type="AlphaFoldDB" id="A0A078MGT8"/>
<sequence length="377" mass="42618">MLKLKPRFTWIFVLLLFIVAFFTTSMAYSQIRAKEPTPTQPPTTSKKIVDKELVTTTSEATLGMIGDILLHYPIYTYPDFNFAFENVKEQMEGIDMLLANQESMPAGDTLGLSTYPSFNSPPHIIRDLQLNGVDFVTLANNHTLDKGENQVLLSIENLKQYNMPYAGAFSSVEDKQQARIMHINDISVGILAYTYGTNTFGTTYPNNKSYLVSYLEEEQVLKDIKALRSQVDFIVLSLHWGEEYNTDNNDYQRQLATTFFDEGADAIFGHHPHVLQPFEWINNKPVFYSLGNFYSAQPWAATNVGGIGRINIRKTVTGEKSTIETTAANFFPTTVTRDVYNGATDSPAFRVVPLEMFGNQMGWDTSFVEQHLGLQSW</sequence>
<comment type="similarity">
    <text evidence="1">Belongs to the CapA family.</text>
</comment>
<dbReference type="InterPro" id="IPR019079">
    <property type="entry name" value="Capsule_synth_CapA"/>
</dbReference>